<dbReference type="AlphaFoldDB" id="A0A8J3J349"/>
<comment type="caution">
    <text evidence="1">The sequence shown here is derived from an EMBL/GenBank/DDBJ whole genome shotgun (WGS) entry which is preliminary data.</text>
</comment>
<keyword evidence="2" id="KW-1185">Reference proteome</keyword>
<dbReference type="Proteomes" id="UP000597444">
    <property type="component" value="Unassembled WGS sequence"/>
</dbReference>
<organism evidence="1 2">
    <name type="scientific">Reticulibacter mediterranei</name>
    <dbReference type="NCBI Taxonomy" id="2778369"/>
    <lineage>
        <taxon>Bacteria</taxon>
        <taxon>Bacillati</taxon>
        <taxon>Chloroflexota</taxon>
        <taxon>Ktedonobacteria</taxon>
        <taxon>Ktedonobacterales</taxon>
        <taxon>Reticulibacteraceae</taxon>
        <taxon>Reticulibacter</taxon>
    </lineage>
</organism>
<accession>A0A8J3J349</accession>
<sequence>MEVAEDPFDRRHYLVLKQAVEALAGVCDGAAARDDQGFDGADTRAGHLYAFLPLDAWPLSAFHRAWCWTKKYHRQLGALQIDCSALPEPPLYTGEDRQIALHTDGTGFFVVFPHDDWRLVESFRTLSGTALHKEPIGAKGTLCFRYRTYHGAGNILLTWAEQHHFRLGSGVRACAQSNCRVVYEQESDSFALYFPDRVLNAEVKAIPCRSFSYTGGFHWIIAARRNAAGPLRAFLHRHDFVLSPEAEHRLQALE</sequence>
<proteinExistence type="predicted"/>
<evidence type="ECO:0000313" key="2">
    <source>
        <dbReference type="Proteomes" id="UP000597444"/>
    </source>
</evidence>
<reference evidence="1" key="1">
    <citation type="submission" date="2020-10" db="EMBL/GenBank/DDBJ databases">
        <title>Taxonomic study of unclassified bacteria belonging to the class Ktedonobacteria.</title>
        <authorList>
            <person name="Yabe S."/>
            <person name="Wang C.M."/>
            <person name="Zheng Y."/>
            <person name="Sakai Y."/>
            <person name="Cavaletti L."/>
            <person name="Monciardini P."/>
            <person name="Donadio S."/>
        </authorList>
    </citation>
    <scope>NUCLEOTIDE SEQUENCE</scope>
    <source>
        <strain evidence="1">ID150040</strain>
    </source>
</reference>
<dbReference type="EMBL" id="BNJK01000003">
    <property type="protein sequence ID" value="GHP00682.1"/>
    <property type="molecule type" value="Genomic_DNA"/>
</dbReference>
<protein>
    <submittedName>
        <fullName evidence="1">Uncharacterized protein</fullName>
    </submittedName>
</protein>
<name>A0A8J3J349_9CHLR</name>
<evidence type="ECO:0000313" key="1">
    <source>
        <dbReference type="EMBL" id="GHP00682.1"/>
    </source>
</evidence>
<gene>
    <name evidence="1" type="ORF">KSF_107290</name>
</gene>
<dbReference type="RefSeq" id="WP_220211270.1">
    <property type="nucleotide sequence ID" value="NZ_BNJK01000003.1"/>
</dbReference>